<dbReference type="GO" id="GO:0006508">
    <property type="term" value="P:proteolysis"/>
    <property type="evidence" value="ECO:0007669"/>
    <property type="project" value="UniProtKB-KW"/>
</dbReference>
<evidence type="ECO:0000256" key="6">
    <source>
        <dbReference type="ARBA" id="ARBA00022729"/>
    </source>
</evidence>
<dbReference type="PANTHER" id="PTHR11705">
    <property type="entry name" value="PROTEASE FAMILY M14 CARBOXYPEPTIDASE A,B"/>
    <property type="match status" value="1"/>
</dbReference>
<keyword evidence="3 15" id="KW-0121">Carboxypeptidase</keyword>
<evidence type="ECO:0000256" key="8">
    <source>
        <dbReference type="ARBA" id="ARBA00022833"/>
    </source>
</evidence>
<feature type="signal peptide" evidence="12">
    <location>
        <begin position="1"/>
        <end position="15"/>
    </location>
</feature>
<evidence type="ECO:0000256" key="5">
    <source>
        <dbReference type="ARBA" id="ARBA00022723"/>
    </source>
</evidence>
<evidence type="ECO:0000256" key="9">
    <source>
        <dbReference type="ARBA" id="ARBA00023049"/>
    </source>
</evidence>
<dbReference type="Pfam" id="PF00246">
    <property type="entry name" value="Peptidase_M14"/>
    <property type="match status" value="1"/>
</dbReference>
<dbReference type="PANTHER" id="PTHR11705:SF143">
    <property type="entry name" value="SLL0236 PROTEIN"/>
    <property type="match status" value="1"/>
</dbReference>
<organism evidence="14">
    <name type="scientific">Achlya hypogyna</name>
    <name type="common">Oomycete</name>
    <name type="synonym">Protoachlya hypogyna</name>
    <dbReference type="NCBI Taxonomy" id="1202772"/>
    <lineage>
        <taxon>Eukaryota</taxon>
        <taxon>Sar</taxon>
        <taxon>Stramenopiles</taxon>
        <taxon>Oomycota</taxon>
        <taxon>Saprolegniomycetes</taxon>
        <taxon>Saprolegniales</taxon>
        <taxon>Achlyaceae</taxon>
        <taxon>Achlya</taxon>
    </lineage>
</organism>
<dbReference type="SUPFAM" id="SSF53187">
    <property type="entry name" value="Zn-dependent exopeptidases"/>
    <property type="match status" value="1"/>
</dbReference>
<dbReference type="SMART" id="SM00631">
    <property type="entry name" value="Zn_pept"/>
    <property type="match status" value="1"/>
</dbReference>
<dbReference type="Proteomes" id="UP000243579">
    <property type="component" value="Unassembled WGS sequence"/>
</dbReference>
<dbReference type="EMBL" id="KM038795">
    <property type="protein sequence ID" value="AIG56256.1"/>
    <property type="molecule type" value="Genomic_DNA"/>
</dbReference>
<evidence type="ECO:0000313" key="15">
    <source>
        <dbReference type="EMBL" id="OQR86656.1"/>
    </source>
</evidence>
<evidence type="ECO:0000313" key="16">
    <source>
        <dbReference type="Proteomes" id="UP000243579"/>
    </source>
</evidence>
<evidence type="ECO:0000256" key="4">
    <source>
        <dbReference type="ARBA" id="ARBA00022670"/>
    </source>
</evidence>
<dbReference type="Gene3D" id="3.40.630.10">
    <property type="entry name" value="Zn peptidases"/>
    <property type="match status" value="1"/>
</dbReference>
<dbReference type="GO" id="GO:0005615">
    <property type="term" value="C:extracellular space"/>
    <property type="evidence" value="ECO:0007669"/>
    <property type="project" value="TreeGrafter"/>
</dbReference>
<evidence type="ECO:0000256" key="12">
    <source>
        <dbReference type="SAM" id="SignalP"/>
    </source>
</evidence>
<comment type="similarity">
    <text evidence="2 10">Belongs to the peptidase M14 family.</text>
</comment>
<accession>A0A0A7CNW9</accession>
<proteinExistence type="inferred from homology"/>
<dbReference type="OrthoDB" id="3626597at2759"/>
<dbReference type="InterPro" id="IPR000834">
    <property type="entry name" value="Peptidase_M14"/>
</dbReference>
<protein>
    <submittedName>
        <fullName evidence="15">Carboxypeptidase</fullName>
    </submittedName>
    <submittedName>
        <fullName evidence="14">Secreted protein</fullName>
    </submittedName>
</protein>
<dbReference type="GO" id="GO:0008270">
    <property type="term" value="F:zinc ion binding"/>
    <property type="evidence" value="ECO:0007669"/>
    <property type="project" value="InterPro"/>
</dbReference>
<dbReference type="EMBL" id="JNBR01001491">
    <property type="protein sequence ID" value="OQR86656.1"/>
    <property type="molecule type" value="Genomic_DNA"/>
</dbReference>
<name>A0A0A7CNW9_ACHHY</name>
<keyword evidence="9" id="KW-0482">Metalloprotease</keyword>
<feature type="domain" description="Peptidase M14" evidence="13">
    <location>
        <begin position="65"/>
        <end position="348"/>
    </location>
</feature>
<evidence type="ECO:0000256" key="2">
    <source>
        <dbReference type="ARBA" id="ARBA00005988"/>
    </source>
</evidence>
<evidence type="ECO:0000256" key="1">
    <source>
        <dbReference type="ARBA" id="ARBA00001947"/>
    </source>
</evidence>
<dbReference type="FunFam" id="3.40.630.10:FF:000084">
    <property type="entry name" value="Carboxypeptidase B2"/>
    <property type="match status" value="1"/>
</dbReference>
<reference evidence="14 16" key="1">
    <citation type="journal article" date="2014" name="Genome Biol. Evol.">
        <title>The secreted proteins of Achlya hypogyna and Thraustotheca clavata identify the ancestral oomycete secretome and reveal gene acquisitions by horizontal gene transfer.</title>
        <authorList>
            <person name="Misner I."/>
            <person name="Blouin N."/>
            <person name="Leonard G."/>
            <person name="Richards T.A."/>
            <person name="Lane C.E."/>
        </authorList>
    </citation>
    <scope>NUCLEOTIDE SEQUENCE</scope>
    <source>
        <strain evidence="14 16">ATCC 48635</strain>
    </source>
</reference>
<sequence length="356" mass="39480">MKFATFLFCLASASAALFEQLPDGRTRSQEELKAIADDADVNRKCHTQNANYIPALVPGKYVESAFHNCFRTAAQIDELFNAFAARHPSVVTKEAVATTTKGQTIFSYTLRNGPPKKQAIYVQSLIHAREWIAGSSNFYTVSKILDDITTNVTGGITDAYDVIVVPIFNRDGFDLTWTGKRYQRKNANQVDLNRNFPGPFDNPNPPSPSADDYPGPNPLSEAESKSLHAWLLGKPKGYIKAFIDVHSYAGYVLLPVGDTEDALPGNTDTKLRGLGQRVGKALGGYTAGRPYELLYKAYHTFQDYGYRQFLAPSITIEVKGNDFVAPVSSIRTRGIEIYNGLTQFAKEVTTYYKTRD</sequence>
<feature type="active site" description="Proton donor/acceptor" evidence="10">
    <location>
        <position position="317"/>
    </location>
</feature>
<dbReference type="GO" id="GO:0004181">
    <property type="term" value="F:metallocarboxypeptidase activity"/>
    <property type="evidence" value="ECO:0007669"/>
    <property type="project" value="InterPro"/>
</dbReference>
<comment type="cofactor">
    <cofactor evidence="1">
        <name>Zn(2+)</name>
        <dbReference type="ChEBI" id="CHEBI:29105"/>
    </cofactor>
</comment>
<evidence type="ECO:0000313" key="14">
    <source>
        <dbReference type="EMBL" id="AIG56256.1"/>
    </source>
</evidence>
<feature type="region of interest" description="Disordered" evidence="11">
    <location>
        <begin position="190"/>
        <end position="220"/>
    </location>
</feature>
<evidence type="ECO:0000259" key="13">
    <source>
        <dbReference type="PROSITE" id="PS52035"/>
    </source>
</evidence>
<keyword evidence="6 12" id="KW-0732">Signal</keyword>
<keyword evidence="16" id="KW-1185">Reference proteome</keyword>
<dbReference type="AlphaFoldDB" id="A0A0A7CNW9"/>
<gene>
    <name evidence="15" type="ORF">ACHHYP_10302</name>
</gene>
<keyword evidence="5" id="KW-0479">Metal-binding</keyword>
<evidence type="ECO:0000256" key="10">
    <source>
        <dbReference type="PROSITE-ProRule" id="PRU01379"/>
    </source>
</evidence>
<evidence type="ECO:0000256" key="3">
    <source>
        <dbReference type="ARBA" id="ARBA00022645"/>
    </source>
</evidence>
<dbReference type="PROSITE" id="PS52035">
    <property type="entry name" value="PEPTIDASE_M14"/>
    <property type="match status" value="1"/>
</dbReference>
<keyword evidence="7" id="KW-0378">Hydrolase</keyword>
<feature type="chain" id="PRO_5011845567" evidence="12">
    <location>
        <begin position="16"/>
        <end position="356"/>
    </location>
</feature>
<keyword evidence="4" id="KW-0645">Protease</keyword>
<evidence type="ECO:0000256" key="11">
    <source>
        <dbReference type="SAM" id="MobiDB-lite"/>
    </source>
</evidence>
<evidence type="ECO:0000256" key="7">
    <source>
        <dbReference type="ARBA" id="ARBA00022801"/>
    </source>
</evidence>
<keyword evidence="8" id="KW-0862">Zinc</keyword>